<evidence type="ECO:0000256" key="5">
    <source>
        <dbReference type="ARBA" id="ARBA00022927"/>
    </source>
</evidence>
<evidence type="ECO:0000313" key="8">
    <source>
        <dbReference type="EMBL" id="EPS95372.1"/>
    </source>
</evidence>
<protein>
    <recommendedName>
        <fullName evidence="2">Ubiquitin-like-conjugating enzyme ATG10</fullName>
    </recommendedName>
    <alternativeName>
        <fullName evidence="7">Autophagy-related protein 10</fullName>
    </alternativeName>
</protein>
<evidence type="ECO:0000313" key="9">
    <source>
        <dbReference type="Proteomes" id="UP000015241"/>
    </source>
</evidence>
<dbReference type="OrthoDB" id="4089664at2759"/>
<keyword evidence="4" id="KW-0833">Ubl conjugation pathway</keyword>
<organism evidence="8 9">
    <name type="scientific">Fomitopsis schrenkii</name>
    <name type="common">Brown rot fungus</name>
    <dbReference type="NCBI Taxonomy" id="2126942"/>
    <lineage>
        <taxon>Eukaryota</taxon>
        <taxon>Fungi</taxon>
        <taxon>Dikarya</taxon>
        <taxon>Basidiomycota</taxon>
        <taxon>Agaricomycotina</taxon>
        <taxon>Agaricomycetes</taxon>
        <taxon>Polyporales</taxon>
        <taxon>Fomitopsis</taxon>
    </lineage>
</organism>
<dbReference type="Pfam" id="PF03987">
    <property type="entry name" value="Autophagy_act_C"/>
    <property type="match status" value="1"/>
</dbReference>
<keyword evidence="6" id="KW-0072">Autophagy</keyword>
<dbReference type="HOGENOM" id="CLU_072332_2_1_1"/>
<dbReference type="GO" id="GO:0061651">
    <property type="term" value="F:Atg12 conjugating enzyme activity"/>
    <property type="evidence" value="ECO:0007669"/>
    <property type="project" value="TreeGrafter"/>
</dbReference>
<dbReference type="GO" id="GO:0015031">
    <property type="term" value="P:protein transport"/>
    <property type="evidence" value="ECO:0007669"/>
    <property type="project" value="UniProtKB-KW"/>
</dbReference>
<keyword evidence="5" id="KW-0653">Protein transport</keyword>
<dbReference type="STRING" id="743788.S8DRS7"/>
<dbReference type="AlphaFoldDB" id="S8DRS7"/>
<dbReference type="GO" id="GO:0005829">
    <property type="term" value="C:cytosol"/>
    <property type="evidence" value="ECO:0007669"/>
    <property type="project" value="TreeGrafter"/>
</dbReference>
<dbReference type="EMBL" id="KE504209">
    <property type="protein sequence ID" value="EPS95372.1"/>
    <property type="molecule type" value="Genomic_DNA"/>
</dbReference>
<dbReference type="PANTHER" id="PTHR14957">
    <property type="entry name" value="UBIQUITIN-LIKE-CONJUGATING ENZYME ATG10"/>
    <property type="match status" value="1"/>
</dbReference>
<name>S8DRS7_FOMSC</name>
<keyword evidence="9" id="KW-1185">Reference proteome</keyword>
<proteinExistence type="inferred from homology"/>
<keyword evidence="5" id="KW-0813">Transport</keyword>
<accession>S8DRS7</accession>
<reference evidence="8 9" key="1">
    <citation type="journal article" date="2012" name="Science">
        <title>The Paleozoic origin of enzymatic lignin decomposition reconstructed from 31 fungal genomes.</title>
        <authorList>
            <person name="Floudas D."/>
            <person name="Binder M."/>
            <person name="Riley R."/>
            <person name="Barry K."/>
            <person name="Blanchette R.A."/>
            <person name="Henrissat B."/>
            <person name="Martinez A.T."/>
            <person name="Otillar R."/>
            <person name="Spatafora J.W."/>
            <person name="Yadav J.S."/>
            <person name="Aerts A."/>
            <person name="Benoit I."/>
            <person name="Boyd A."/>
            <person name="Carlson A."/>
            <person name="Copeland A."/>
            <person name="Coutinho P.M."/>
            <person name="de Vries R.P."/>
            <person name="Ferreira P."/>
            <person name="Findley K."/>
            <person name="Foster B."/>
            <person name="Gaskell J."/>
            <person name="Glotzer D."/>
            <person name="Gorecki P."/>
            <person name="Heitman J."/>
            <person name="Hesse C."/>
            <person name="Hori C."/>
            <person name="Igarashi K."/>
            <person name="Jurgens J.A."/>
            <person name="Kallen N."/>
            <person name="Kersten P."/>
            <person name="Kohler A."/>
            <person name="Kuees U."/>
            <person name="Kumar T.K.A."/>
            <person name="Kuo A."/>
            <person name="LaButti K."/>
            <person name="Larrondo L.F."/>
            <person name="Lindquist E."/>
            <person name="Ling A."/>
            <person name="Lombard V."/>
            <person name="Lucas S."/>
            <person name="Lundell T."/>
            <person name="Martin R."/>
            <person name="McLaughlin D.J."/>
            <person name="Morgenstern I."/>
            <person name="Morin E."/>
            <person name="Murat C."/>
            <person name="Nagy L.G."/>
            <person name="Nolan M."/>
            <person name="Ohm R.A."/>
            <person name="Patyshakuliyeva A."/>
            <person name="Rokas A."/>
            <person name="Ruiz-Duenas F.J."/>
            <person name="Sabat G."/>
            <person name="Salamov A."/>
            <person name="Samejima M."/>
            <person name="Schmutz J."/>
            <person name="Slot J.C."/>
            <person name="St John F."/>
            <person name="Stenlid J."/>
            <person name="Sun H."/>
            <person name="Sun S."/>
            <person name="Syed K."/>
            <person name="Tsang A."/>
            <person name="Wiebenga A."/>
            <person name="Young D."/>
            <person name="Pisabarro A."/>
            <person name="Eastwood D.C."/>
            <person name="Martin F."/>
            <person name="Cullen D."/>
            <person name="Grigoriev I.V."/>
            <person name="Hibbett D.S."/>
        </authorList>
    </citation>
    <scope>NUCLEOTIDE SEQUENCE</scope>
    <source>
        <strain evidence="9">FP-58527</strain>
    </source>
</reference>
<comment type="similarity">
    <text evidence="1">Belongs to the ATG10 family.</text>
</comment>
<keyword evidence="3" id="KW-0808">Transferase</keyword>
<evidence type="ECO:0000256" key="3">
    <source>
        <dbReference type="ARBA" id="ARBA00022679"/>
    </source>
</evidence>
<gene>
    <name evidence="8" type="ORF">FOMPIDRAFT_1132639</name>
</gene>
<sequence>MLPPKAGDALSDQEESVEALVEAAVDEATAPESAKCLTCTQSVVYSPTFQVPAFYFTMHYNNGAPLSLVEIMASPLLRRHAVPLAEATTFALTEDGSAFPLLSQGDHLVLGTPAWYFHPCHTPDAVGELLSEVAKEGWREEERLVRWIEVWFMVVSQIVDL</sequence>
<dbReference type="eggNOG" id="ENOG502SBNV">
    <property type="taxonomic scope" value="Eukaryota"/>
</dbReference>
<dbReference type="Gene3D" id="3.30.1460.50">
    <property type="match status" value="1"/>
</dbReference>
<dbReference type="GO" id="GO:0032446">
    <property type="term" value="P:protein modification by small protein conjugation"/>
    <property type="evidence" value="ECO:0007669"/>
    <property type="project" value="TreeGrafter"/>
</dbReference>
<evidence type="ECO:0000256" key="2">
    <source>
        <dbReference type="ARBA" id="ARBA00021099"/>
    </source>
</evidence>
<dbReference type="InParanoid" id="S8DRS7"/>
<dbReference type="Proteomes" id="UP000015241">
    <property type="component" value="Unassembled WGS sequence"/>
</dbReference>
<dbReference type="GO" id="GO:0000045">
    <property type="term" value="P:autophagosome assembly"/>
    <property type="evidence" value="ECO:0007669"/>
    <property type="project" value="TreeGrafter"/>
</dbReference>
<dbReference type="InterPro" id="IPR007135">
    <property type="entry name" value="Atg3/Atg10"/>
</dbReference>
<evidence type="ECO:0000256" key="6">
    <source>
        <dbReference type="ARBA" id="ARBA00023006"/>
    </source>
</evidence>
<evidence type="ECO:0000256" key="1">
    <source>
        <dbReference type="ARBA" id="ARBA00005696"/>
    </source>
</evidence>
<evidence type="ECO:0000256" key="4">
    <source>
        <dbReference type="ARBA" id="ARBA00022786"/>
    </source>
</evidence>
<dbReference type="GO" id="GO:0000422">
    <property type="term" value="P:autophagy of mitochondrion"/>
    <property type="evidence" value="ECO:0007669"/>
    <property type="project" value="TreeGrafter"/>
</dbReference>
<dbReference type="PANTHER" id="PTHR14957:SF1">
    <property type="entry name" value="UBIQUITIN-LIKE-CONJUGATING ENZYME ATG10"/>
    <property type="match status" value="1"/>
</dbReference>
<evidence type="ECO:0000256" key="7">
    <source>
        <dbReference type="ARBA" id="ARBA00029833"/>
    </source>
</evidence>